<feature type="domain" description="Histidine kinase" evidence="9">
    <location>
        <begin position="230"/>
        <end position="447"/>
    </location>
</feature>
<dbReference type="AlphaFoldDB" id="A0A1T4M6C6"/>
<dbReference type="InterPro" id="IPR003661">
    <property type="entry name" value="HisK_dim/P_dom"/>
</dbReference>
<dbReference type="CDD" id="cd00082">
    <property type="entry name" value="HisKA"/>
    <property type="match status" value="1"/>
</dbReference>
<evidence type="ECO:0000256" key="1">
    <source>
        <dbReference type="ARBA" id="ARBA00000085"/>
    </source>
</evidence>
<keyword evidence="8" id="KW-0472">Membrane</keyword>
<protein>
    <recommendedName>
        <fullName evidence="3">histidine kinase</fullName>
        <ecNumber evidence="3">2.7.13.3</ecNumber>
    </recommendedName>
</protein>
<dbReference type="InterPro" id="IPR050351">
    <property type="entry name" value="BphY/WalK/GraS-like"/>
</dbReference>
<dbReference type="SMART" id="SM00388">
    <property type="entry name" value="HisKA"/>
    <property type="match status" value="1"/>
</dbReference>
<keyword evidence="8" id="KW-1133">Transmembrane helix</keyword>
<dbReference type="PANTHER" id="PTHR45453">
    <property type="entry name" value="PHOSPHATE REGULON SENSOR PROTEIN PHOR"/>
    <property type="match status" value="1"/>
</dbReference>
<organism evidence="11 12">
    <name type="scientific">Treponema porcinum</name>
    <dbReference type="NCBI Taxonomy" id="261392"/>
    <lineage>
        <taxon>Bacteria</taxon>
        <taxon>Pseudomonadati</taxon>
        <taxon>Spirochaetota</taxon>
        <taxon>Spirochaetia</taxon>
        <taxon>Spirochaetales</taxon>
        <taxon>Treponemataceae</taxon>
        <taxon>Treponema</taxon>
    </lineage>
</organism>
<dbReference type="InterPro" id="IPR003660">
    <property type="entry name" value="HAMP_dom"/>
</dbReference>
<evidence type="ECO:0000256" key="5">
    <source>
        <dbReference type="ARBA" id="ARBA00022679"/>
    </source>
</evidence>
<dbReference type="OrthoDB" id="9806130at2"/>
<sequence>MTVKRQLTLLISLIICLPVFTALIIYGYYCNSSKRLLLNSYRRSPEKADVSLTSDDLNSIKKSILSLSPKVEAALIVKDRIIESTIADFPQPGTTLQEGDLWKIIKQTGEKFYYLTETPLGSDRKHLVLLVSRISKKKNQTNMFYSLLDCVLIFVIICAVATCCISRTITSSLSHLVKQTEKIAKGDLTPQEQRTPAKSRNEFTDLTEHIDSMRAALLDAKRKQQRFIMGITHDLRTPISVIKGYTEALYDGVITSEEETKKSLEIINTKTSQLEEMITSLINYCTFFRDNFRRQITPHCIKKQLEAFAKSAETTGRIFHRKISCNISLLESTDIPVNEQLLARALENLFGNALRYTEDDGEITITADESDECITITFSDTGCGIAEKDISHLFDLFYRGTNSRREQGLGIGLSVVKDIVDLHGWNIAIRSELGKGSDFIIRIPKSTNRTDGEPT</sequence>
<dbReference type="PANTHER" id="PTHR45453:SF1">
    <property type="entry name" value="PHOSPHATE REGULON SENSOR PROTEIN PHOR"/>
    <property type="match status" value="1"/>
</dbReference>
<proteinExistence type="predicted"/>
<dbReference type="Proteomes" id="UP000190423">
    <property type="component" value="Unassembled WGS sequence"/>
</dbReference>
<feature type="transmembrane region" description="Helical" evidence="8">
    <location>
        <begin position="143"/>
        <end position="162"/>
    </location>
</feature>
<evidence type="ECO:0000256" key="3">
    <source>
        <dbReference type="ARBA" id="ARBA00012438"/>
    </source>
</evidence>
<evidence type="ECO:0000256" key="7">
    <source>
        <dbReference type="ARBA" id="ARBA00023012"/>
    </source>
</evidence>
<feature type="domain" description="HAMP" evidence="10">
    <location>
        <begin position="167"/>
        <end position="222"/>
    </location>
</feature>
<comment type="subcellular location">
    <subcellularLocation>
        <location evidence="2">Membrane</location>
    </subcellularLocation>
</comment>
<dbReference type="InterPro" id="IPR036097">
    <property type="entry name" value="HisK_dim/P_sf"/>
</dbReference>
<dbReference type="SUPFAM" id="SSF55874">
    <property type="entry name" value="ATPase domain of HSP90 chaperone/DNA topoisomerase II/histidine kinase"/>
    <property type="match status" value="1"/>
</dbReference>
<dbReference type="GO" id="GO:0016036">
    <property type="term" value="P:cellular response to phosphate starvation"/>
    <property type="evidence" value="ECO:0007669"/>
    <property type="project" value="TreeGrafter"/>
</dbReference>
<dbReference type="GO" id="GO:0004721">
    <property type="term" value="F:phosphoprotein phosphatase activity"/>
    <property type="evidence" value="ECO:0007669"/>
    <property type="project" value="TreeGrafter"/>
</dbReference>
<evidence type="ECO:0000259" key="9">
    <source>
        <dbReference type="PROSITE" id="PS50109"/>
    </source>
</evidence>
<evidence type="ECO:0000256" key="8">
    <source>
        <dbReference type="SAM" id="Phobius"/>
    </source>
</evidence>
<reference evidence="11 12" key="1">
    <citation type="submission" date="2017-02" db="EMBL/GenBank/DDBJ databases">
        <authorList>
            <person name="Peterson S.W."/>
        </authorList>
    </citation>
    <scope>NUCLEOTIDE SEQUENCE [LARGE SCALE GENOMIC DNA]</scope>
    <source>
        <strain evidence="11 12">ATCC BAA-908</strain>
    </source>
</reference>
<dbReference type="PROSITE" id="PS50109">
    <property type="entry name" value="HIS_KIN"/>
    <property type="match status" value="1"/>
</dbReference>
<dbReference type="SMART" id="SM00304">
    <property type="entry name" value="HAMP"/>
    <property type="match status" value="1"/>
</dbReference>
<dbReference type="SMART" id="SM00387">
    <property type="entry name" value="HATPase_c"/>
    <property type="match status" value="1"/>
</dbReference>
<dbReference type="PRINTS" id="PR00344">
    <property type="entry name" value="BCTRLSENSOR"/>
</dbReference>
<dbReference type="GO" id="GO:0005886">
    <property type="term" value="C:plasma membrane"/>
    <property type="evidence" value="ECO:0007669"/>
    <property type="project" value="TreeGrafter"/>
</dbReference>
<dbReference type="Gene3D" id="6.10.340.10">
    <property type="match status" value="1"/>
</dbReference>
<keyword evidence="8" id="KW-0812">Transmembrane</keyword>
<dbReference type="STRING" id="261392.SAMN02745149_01866"/>
<evidence type="ECO:0000313" key="12">
    <source>
        <dbReference type="Proteomes" id="UP000190423"/>
    </source>
</evidence>
<feature type="transmembrane region" description="Helical" evidence="8">
    <location>
        <begin position="6"/>
        <end position="29"/>
    </location>
</feature>
<keyword evidence="5" id="KW-0808">Transferase</keyword>
<dbReference type="EMBL" id="FUWG01000014">
    <property type="protein sequence ID" value="SJZ62570.1"/>
    <property type="molecule type" value="Genomic_DNA"/>
</dbReference>
<dbReference type="InterPro" id="IPR005467">
    <property type="entry name" value="His_kinase_dom"/>
</dbReference>
<dbReference type="Pfam" id="PF02518">
    <property type="entry name" value="HATPase_c"/>
    <property type="match status" value="1"/>
</dbReference>
<dbReference type="PROSITE" id="PS50885">
    <property type="entry name" value="HAMP"/>
    <property type="match status" value="1"/>
</dbReference>
<name>A0A1T4M6C6_TREPO</name>
<dbReference type="InterPro" id="IPR003594">
    <property type="entry name" value="HATPase_dom"/>
</dbReference>
<evidence type="ECO:0000256" key="4">
    <source>
        <dbReference type="ARBA" id="ARBA00022553"/>
    </source>
</evidence>
<dbReference type="SUPFAM" id="SSF47384">
    <property type="entry name" value="Homodimeric domain of signal transducing histidine kinase"/>
    <property type="match status" value="1"/>
</dbReference>
<keyword evidence="7" id="KW-0902">Two-component regulatory system</keyword>
<dbReference type="GeneID" id="78317147"/>
<evidence type="ECO:0000256" key="2">
    <source>
        <dbReference type="ARBA" id="ARBA00004370"/>
    </source>
</evidence>
<dbReference type="Gene3D" id="1.10.287.130">
    <property type="match status" value="1"/>
</dbReference>
<accession>A0A1T4M6C6</accession>
<dbReference type="CDD" id="cd06225">
    <property type="entry name" value="HAMP"/>
    <property type="match status" value="1"/>
</dbReference>
<keyword evidence="6 11" id="KW-0418">Kinase</keyword>
<dbReference type="Gene3D" id="3.30.565.10">
    <property type="entry name" value="Histidine kinase-like ATPase, C-terminal domain"/>
    <property type="match status" value="1"/>
</dbReference>
<evidence type="ECO:0000256" key="6">
    <source>
        <dbReference type="ARBA" id="ARBA00022777"/>
    </source>
</evidence>
<gene>
    <name evidence="11" type="ORF">SAMN02745149_01866</name>
</gene>
<evidence type="ECO:0000259" key="10">
    <source>
        <dbReference type="PROSITE" id="PS50885"/>
    </source>
</evidence>
<dbReference type="GO" id="GO:0000155">
    <property type="term" value="F:phosphorelay sensor kinase activity"/>
    <property type="evidence" value="ECO:0007669"/>
    <property type="project" value="InterPro"/>
</dbReference>
<dbReference type="RefSeq" id="WP_078933767.1">
    <property type="nucleotide sequence ID" value="NZ_FUWG01000014.1"/>
</dbReference>
<keyword evidence="4" id="KW-0597">Phosphoprotein</keyword>
<dbReference type="InterPro" id="IPR004358">
    <property type="entry name" value="Sig_transdc_His_kin-like_C"/>
</dbReference>
<dbReference type="Pfam" id="PF00512">
    <property type="entry name" value="HisKA"/>
    <property type="match status" value="1"/>
</dbReference>
<comment type="catalytic activity">
    <reaction evidence="1">
        <text>ATP + protein L-histidine = ADP + protein N-phospho-L-histidine.</text>
        <dbReference type="EC" id="2.7.13.3"/>
    </reaction>
</comment>
<dbReference type="InterPro" id="IPR036890">
    <property type="entry name" value="HATPase_C_sf"/>
</dbReference>
<evidence type="ECO:0000313" key="11">
    <source>
        <dbReference type="EMBL" id="SJZ62570.1"/>
    </source>
</evidence>
<keyword evidence="12" id="KW-1185">Reference proteome</keyword>
<dbReference type="Pfam" id="PF00672">
    <property type="entry name" value="HAMP"/>
    <property type="match status" value="1"/>
</dbReference>
<dbReference type="EC" id="2.7.13.3" evidence="3"/>